<proteinExistence type="predicted"/>
<name>A0AAV6VG66_9ARAC</name>
<feature type="region of interest" description="Disordered" evidence="1">
    <location>
        <begin position="94"/>
        <end position="114"/>
    </location>
</feature>
<evidence type="ECO:0000313" key="2">
    <source>
        <dbReference type="EMBL" id="KAG8194701.1"/>
    </source>
</evidence>
<comment type="caution">
    <text evidence="2">The sequence shown here is derived from an EMBL/GenBank/DDBJ whole genome shotgun (WGS) entry which is preliminary data.</text>
</comment>
<dbReference type="AlphaFoldDB" id="A0AAV6VG66"/>
<organism evidence="2 3">
    <name type="scientific">Oedothorax gibbosus</name>
    <dbReference type="NCBI Taxonomy" id="931172"/>
    <lineage>
        <taxon>Eukaryota</taxon>
        <taxon>Metazoa</taxon>
        <taxon>Ecdysozoa</taxon>
        <taxon>Arthropoda</taxon>
        <taxon>Chelicerata</taxon>
        <taxon>Arachnida</taxon>
        <taxon>Araneae</taxon>
        <taxon>Araneomorphae</taxon>
        <taxon>Entelegynae</taxon>
        <taxon>Araneoidea</taxon>
        <taxon>Linyphiidae</taxon>
        <taxon>Erigoninae</taxon>
        <taxon>Oedothorax</taxon>
    </lineage>
</organism>
<evidence type="ECO:0000313" key="3">
    <source>
        <dbReference type="Proteomes" id="UP000827092"/>
    </source>
</evidence>
<dbReference type="EMBL" id="JAFNEN010000100">
    <property type="protein sequence ID" value="KAG8194701.1"/>
    <property type="molecule type" value="Genomic_DNA"/>
</dbReference>
<gene>
    <name evidence="2" type="ORF">JTE90_028015</name>
</gene>
<evidence type="ECO:0000256" key="1">
    <source>
        <dbReference type="SAM" id="MobiDB-lite"/>
    </source>
</evidence>
<sequence>MRTKNGKTHGRHQSLEAPALVDDFSVFFVERGTGTLSRVHGPEIWSRDPACLESRGPWTWVRDKMRTHGRYQSLEANALVDDFPVTPERVLLVERGPRTRSRDHSSLLSRGRLT</sequence>
<protein>
    <submittedName>
        <fullName evidence="2">Uncharacterized protein</fullName>
    </submittedName>
</protein>
<dbReference type="Proteomes" id="UP000827092">
    <property type="component" value="Unassembled WGS sequence"/>
</dbReference>
<feature type="compositionally biased region" description="Basic and acidic residues" evidence="1">
    <location>
        <begin position="94"/>
        <end position="105"/>
    </location>
</feature>
<accession>A0AAV6VG66</accession>
<keyword evidence="3" id="KW-1185">Reference proteome</keyword>
<reference evidence="2 3" key="1">
    <citation type="journal article" date="2022" name="Nat. Ecol. Evol.">
        <title>A masculinizing supergene underlies an exaggerated male reproductive morph in a spider.</title>
        <authorList>
            <person name="Hendrickx F."/>
            <person name="De Corte Z."/>
            <person name="Sonet G."/>
            <person name="Van Belleghem S.M."/>
            <person name="Kostlbacher S."/>
            <person name="Vangestel C."/>
        </authorList>
    </citation>
    <scope>NUCLEOTIDE SEQUENCE [LARGE SCALE GENOMIC DNA]</scope>
    <source>
        <strain evidence="2">W744_W776</strain>
    </source>
</reference>